<reference evidence="1 2" key="1">
    <citation type="submission" date="2019-05" db="EMBL/GenBank/DDBJ databases">
        <title>Another draft genome of Portunus trituberculatus and its Hox gene families provides insights of decapod evolution.</title>
        <authorList>
            <person name="Jeong J.-H."/>
            <person name="Song I."/>
            <person name="Kim S."/>
            <person name="Choi T."/>
            <person name="Kim D."/>
            <person name="Ryu S."/>
            <person name="Kim W."/>
        </authorList>
    </citation>
    <scope>NUCLEOTIDE SEQUENCE [LARGE SCALE GENOMIC DNA]</scope>
    <source>
        <tissue evidence="1">Muscle</tissue>
    </source>
</reference>
<dbReference type="EMBL" id="VSRR010025163">
    <property type="protein sequence ID" value="MPC66720.1"/>
    <property type="molecule type" value="Genomic_DNA"/>
</dbReference>
<name>A0A5B7H3R5_PORTR</name>
<proteinExistence type="predicted"/>
<evidence type="ECO:0000313" key="1">
    <source>
        <dbReference type="EMBL" id="MPC66720.1"/>
    </source>
</evidence>
<keyword evidence="2" id="KW-1185">Reference proteome</keyword>
<organism evidence="1 2">
    <name type="scientific">Portunus trituberculatus</name>
    <name type="common">Swimming crab</name>
    <name type="synonym">Neptunus trituberculatus</name>
    <dbReference type="NCBI Taxonomy" id="210409"/>
    <lineage>
        <taxon>Eukaryota</taxon>
        <taxon>Metazoa</taxon>
        <taxon>Ecdysozoa</taxon>
        <taxon>Arthropoda</taxon>
        <taxon>Crustacea</taxon>
        <taxon>Multicrustacea</taxon>
        <taxon>Malacostraca</taxon>
        <taxon>Eumalacostraca</taxon>
        <taxon>Eucarida</taxon>
        <taxon>Decapoda</taxon>
        <taxon>Pleocyemata</taxon>
        <taxon>Brachyura</taxon>
        <taxon>Eubrachyura</taxon>
        <taxon>Portunoidea</taxon>
        <taxon>Portunidae</taxon>
        <taxon>Portuninae</taxon>
        <taxon>Portunus</taxon>
    </lineage>
</organism>
<evidence type="ECO:0000313" key="2">
    <source>
        <dbReference type="Proteomes" id="UP000324222"/>
    </source>
</evidence>
<protein>
    <submittedName>
        <fullName evidence="1">Uncharacterized protein</fullName>
    </submittedName>
</protein>
<sequence>MTPRLPAGSLAAPVPQCLGRQGRQCHGLARVLHLLFPEACPPEARLVLQERRRAACSGNRARAGKSIARVGQCPAQSLAHQAVRGPRAVQFAKSLFHRDRRRARAEWSLAWCLQCRVWLLHTPAQVHALAAGEEPQCEVGGSGLQGCQQVCQCALRGLPHTAARLGPNLEGRTFPPL</sequence>
<gene>
    <name evidence="1" type="ORF">E2C01_060873</name>
</gene>
<comment type="caution">
    <text evidence="1">The sequence shown here is derived from an EMBL/GenBank/DDBJ whole genome shotgun (WGS) entry which is preliminary data.</text>
</comment>
<dbReference type="Proteomes" id="UP000324222">
    <property type="component" value="Unassembled WGS sequence"/>
</dbReference>
<dbReference type="AlphaFoldDB" id="A0A5B7H3R5"/>
<accession>A0A5B7H3R5</accession>